<evidence type="ECO:0000313" key="1">
    <source>
        <dbReference type="EMBL" id="MFC4767494.1"/>
    </source>
</evidence>
<evidence type="ECO:0008006" key="3">
    <source>
        <dbReference type="Google" id="ProtNLM"/>
    </source>
</evidence>
<dbReference type="Proteomes" id="UP001596002">
    <property type="component" value="Unassembled WGS sequence"/>
</dbReference>
<protein>
    <recommendedName>
        <fullName evidence="3">DUF3052 domain-containing protein</fullName>
    </recommendedName>
</protein>
<gene>
    <name evidence="1" type="ORF">ACFO8Q_08980</name>
</gene>
<comment type="caution">
    <text evidence="1">The sequence shown here is derived from an EMBL/GenBank/DDBJ whole genome shotgun (WGS) entry which is preliminary data.</text>
</comment>
<keyword evidence="2" id="KW-1185">Reference proteome</keyword>
<sequence>MKGISGDKYDFILLFVNNAQEVGEWVPRVIPTLNEDAIFWIAYPKQSSKVKTDINRDILATMVQNKTPYRSVSNVAVDDIK</sequence>
<proteinExistence type="predicted"/>
<organism evidence="1 2">
    <name type="scientific">Effusibacillus consociatus</name>
    <dbReference type="NCBI Taxonomy" id="1117041"/>
    <lineage>
        <taxon>Bacteria</taxon>
        <taxon>Bacillati</taxon>
        <taxon>Bacillota</taxon>
        <taxon>Bacilli</taxon>
        <taxon>Bacillales</taxon>
        <taxon>Alicyclobacillaceae</taxon>
        <taxon>Effusibacillus</taxon>
    </lineage>
</organism>
<evidence type="ECO:0000313" key="2">
    <source>
        <dbReference type="Proteomes" id="UP001596002"/>
    </source>
</evidence>
<accession>A0ABV9PZP6</accession>
<name>A0ABV9PZP6_9BACL</name>
<dbReference type="EMBL" id="JBHSHC010000064">
    <property type="protein sequence ID" value="MFC4767494.1"/>
    <property type="molecule type" value="Genomic_DNA"/>
</dbReference>
<reference evidence="2" key="1">
    <citation type="journal article" date="2019" name="Int. J. Syst. Evol. Microbiol.">
        <title>The Global Catalogue of Microorganisms (GCM) 10K type strain sequencing project: providing services to taxonomists for standard genome sequencing and annotation.</title>
        <authorList>
            <consortium name="The Broad Institute Genomics Platform"/>
            <consortium name="The Broad Institute Genome Sequencing Center for Infectious Disease"/>
            <person name="Wu L."/>
            <person name="Ma J."/>
        </authorList>
    </citation>
    <scope>NUCLEOTIDE SEQUENCE [LARGE SCALE GENOMIC DNA]</scope>
    <source>
        <strain evidence="2">WYCCWR 12678</strain>
    </source>
</reference>